<evidence type="ECO:0000313" key="2">
    <source>
        <dbReference type="EMBL" id="MEQ2536217.1"/>
    </source>
</evidence>
<keyword evidence="2" id="KW-0675">Receptor</keyword>
<protein>
    <submittedName>
        <fullName evidence="2">Toll/interleukin-1 receptor domain-containing protein</fullName>
    </submittedName>
</protein>
<dbReference type="Gene3D" id="3.40.50.10140">
    <property type="entry name" value="Toll/interleukin-1 receptor homology (TIR) domain"/>
    <property type="match status" value="1"/>
</dbReference>
<dbReference type="EMBL" id="JBBMES010000025">
    <property type="protein sequence ID" value="MEQ2536217.1"/>
    <property type="molecule type" value="Genomic_DNA"/>
</dbReference>
<dbReference type="SUPFAM" id="SSF52200">
    <property type="entry name" value="Toll/Interleukin receptor TIR domain"/>
    <property type="match status" value="1"/>
</dbReference>
<organism evidence="2 3">
    <name type="scientific">Lachnospira intestinalis</name>
    <dbReference type="NCBI Taxonomy" id="3133158"/>
    <lineage>
        <taxon>Bacteria</taxon>
        <taxon>Bacillati</taxon>
        <taxon>Bacillota</taxon>
        <taxon>Clostridia</taxon>
        <taxon>Lachnospirales</taxon>
        <taxon>Lachnospiraceae</taxon>
        <taxon>Lachnospira</taxon>
    </lineage>
</organism>
<dbReference type="InterPro" id="IPR035897">
    <property type="entry name" value="Toll_tir_struct_dom_sf"/>
</dbReference>
<dbReference type="PROSITE" id="PS50104">
    <property type="entry name" value="TIR"/>
    <property type="match status" value="1"/>
</dbReference>
<name>A0ABV1GSF8_9FIRM</name>
<reference evidence="2 3" key="1">
    <citation type="submission" date="2024-03" db="EMBL/GenBank/DDBJ databases">
        <title>Human intestinal bacterial collection.</title>
        <authorList>
            <person name="Pauvert C."/>
            <person name="Hitch T.C.A."/>
            <person name="Clavel T."/>
        </authorList>
    </citation>
    <scope>NUCLEOTIDE SEQUENCE [LARGE SCALE GENOMIC DNA]</scope>
    <source>
        <strain evidence="2 3">CLA-JM-H10</strain>
    </source>
</reference>
<feature type="domain" description="TIR" evidence="1">
    <location>
        <begin position="1"/>
        <end position="147"/>
    </location>
</feature>
<gene>
    <name evidence="2" type="ORF">WMO38_14020</name>
</gene>
<comment type="caution">
    <text evidence="2">The sequence shown here is derived from an EMBL/GenBank/DDBJ whole genome shotgun (WGS) entry which is preliminary data.</text>
</comment>
<evidence type="ECO:0000313" key="3">
    <source>
        <dbReference type="Proteomes" id="UP001480973"/>
    </source>
</evidence>
<dbReference type="Proteomes" id="UP001480973">
    <property type="component" value="Unassembled WGS sequence"/>
</dbReference>
<evidence type="ECO:0000259" key="1">
    <source>
        <dbReference type="PROSITE" id="PS50104"/>
    </source>
</evidence>
<proteinExistence type="predicted"/>
<dbReference type="Pfam" id="PF13676">
    <property type="entry name" value="TIR_2"/>
    <property type="match status" value="1"/>
</dbReference>
<dbReference type="InterPro" id="IPR000157">
    <property type="entry name" value="TIR_dom"/>
</dbReference>
<keyword evidence="3" id="KW-1185">Reference proteome</keyword>
<sequence length="257" mass="29075">MIFISHTAKDKAIVEPIALRLAQVYGQNNVFYDSWSIQPGDGIIDKMNEGLTNCKFFFFFVSKNSLQSNMVKLEWQNAILKASNGTAKIIPVKLDDCMMPAILLQTLYIDVFGKGLENSIRQMIDVINGTNTFSSHNQIYENVRAYITKNSSCEMIIEFRAETYMEPISRYAILVKNEENDISITCESDSIFSQGFNKNITLNNGLTCNALAAFTTRATSPEFPFKVKVTSVTKIEFIGVMRAVSENEFRMIPYLIN</sequence>
<accession>A0ABV1GSF8</accession>